<evidence type="ECO:0000256" key="5">
    <source>
        <dbReference type="ARBA" id="ARBA00022842"/>
    </source>
</evidence>
<evidence type="ECO:0000313" key="12">
    <source>
        <dbReference type="EMBL" id="WWX24861.1"/>
    </source>
</evidence>
<evidence type="ECO:0000256" key="3">
    <source>
        <dbReference type="ARBA" id="ARBA00001966"/>
    </source>
</evidence>
<organism evidence="12 13">
    <name type="scientific">Candidatus Dehalogenimonas loeffleri</name>
    <dbReference type="NCBI Taxonomy" id="3127115"/>
    <lineage>
        <taxon>Bacteria</taxon>
        <taxon>Bacillati</taxon>
        <taxon>Chloroflexota</taxon>
        <taxon>Dehalococcoidia</taxon>
        <taxon>Dehalococcoidales</taxon>
        <taxon>Dehalococcoidaceae</taxon>
        <taxon>Dehalogenimonas</taxon>
    </lineage>
</organism>
<evidence type="ECO:0000259" key="10">
    <source>
        <dbReference type="Pfam" id="PF02775"/>
    </source>
</evidence>
<protein>
    <submittedName>
        <fullName evidence="12">Thiamine pyrophosphate-dependent enzyme</fullName>
    </submittedName>
</protein>
<dbReference type="InterPro" id="IPR032686">
    <property type="entry name" value="PFO_beta_C"/>
</dbReference>
<dbReference type="SUPFAM" id="SSF52518">
    <property type="entry name" value="Thiamin diphosphate-binding fold (THDP-binding)"/>
    <property type="match status" value="1"/>
</dbReference>
<dbReference type="InterPro" id="IPR011896">
    <property type="entry name" value="OFOB"/>
</dbReference>
<feature type="domain" description="Pyruvate ferredoxin oxidoreductase beta subunit C-terminal" evidence="11">
    <location>
        <begin position="203"/>
        <end position="265"/>
    </location>
</feature>
<evidence type="ECO:0000256" key="4">
    <source>
        <dbReference type="ARBA" id="ARBA00022723"/>
    </source>
</evidence>
<sequence length="290" mass="31711">MSDKLKITLDDYTPASDNAWCPGCGNFGILRAVNQALVELQLEPWQVLMVSGIGQAAKLPHYTRTNIFNGLHGRPLPAAIGAKTVNAGLTVIAESGDGDAYGEGGNHFIHTMNRNPDITYLVHNNQVYGLTKGQASPTTDLGFTTKMNPDGAWTALHPLALAVAADCSFIARGFAGDLEQLAALIAAGVRHPGFALVEILQPCVSFNKKNTFQWYQERVYKLEDESGYDTADRTAAFGKALEWGDKIPTGVIYRHPRETFDEYLGTAGKEPLVLRRPDIRSVADLFEEFR</sequence>
<proteinExistence type="predicted"/>
<dbReference type="Pfam" id="PF12367">
    <property type="entry name" value="PFO_beta_C"/>
    <property type="match status" value="1"/>
</dbReference>
<keyword evidence="4" id="KW-0479">Metal-binding</keyword>
<dbReference type="EMBL" id="CP146612">
    <property type="protein sequence ID" value="WWX24861.1"/>
    <property type="molecule type" value="Genomic_DNA"/>
</dbReference>
<dbReference type="Proteomes" id="UP001375370">
    <property type="component" value="Chromosome"/>
</dbReference>
<feature type="domain" description="Thiamine pyrophosphate enzyme TPP-binding" evidence="10">
    <location>
        <begin position="59"/>
        <end position="199"/>
    </location>
</feature>
<evidence type="ECO:0000256" key="6">
    <source>
        <dbReference type="ARBA" id="ARBA00023002"/>
    </source>
</evidence>
<evidence type="ECO:0000313" key="13">
    <source>
        <dbReference type="Proteomes" id="UP001375370"/>
    </source>
</evidence>
<keyword evidence="8" id="KW-0411">Iron-sulfur</keyword>
<reference evidence="12 13" key="1">
    <citation type="submission" date="2024-03" db="EMBL/GenBank/DDBJ databases">
        <title>A Dehalogenimonas Isolated from Estuarine Sediments Dihaloeliminates Chlorinated Alkanes.</title>
        <authorList>
            <person name="Yang Y."/>
            <person name="Wang H."/>
        </authorList>
    </citation>
    <scope>NUCLEOTIDE SEQUENCE [LARGE SCALE GENOMIC DNA]</scope>
    <source>
        <strain evidence="12 13">W</strain>
    </source>
</reference>
<comment type="cofactor">
    <cofactor evidence="3">
        <name>[4Fe-4S] cluster</name>
        <dbReference type="ChEBI" id="CHEBI:49883"/>
    </cofactor>
</comment>
<evidence type="ECO:0000256" key="8">
    <source>
        <dbReference type="ARBA" id="ARBA00023014"/>
    </source>
</evidence>
<evidence type="ECO:0000256" key="2">
    <source>
        <dbReference type="ARBA" id="ARBA00001964"/>
    </source>
</evidence>
<dbReference type="PANTHER" id="PTHR48084">
    <property type="entry name" value="2-OXOGLUTARATE OXIDOREDUCTASE SUBUNIT KORB-RELATED"/>
    <property type="match status" value="1"/>
</dbReference>
<comment type="cofactor">
    <cofactor evidence="2">
        <name>thiamine diphosphate</name>
        <dbReference type="ChEBI" id="CHEBI:58937"/>
    </cofactor>
</comment>
<evidence type="ECO:0000256" key="9">
    <source>
        <dbReference type="ARBA" id="ARBA00023052"/>
    </source>
</evidence>
<evidence type="ECO:0000256" key="1">
    <source>
        <dbReference type="ARBA" id="ARBA00001946"/>
    </source>
</evidence>
<keyword evidence="9" id="KW-0786">Thiamine pyrophosphate</keyword>
<gene>
    <name evidence="12" type="ORF">V8247_06245</name>
</gene>
<keyword evidence="5" id="KW-0460">Magnesium</keyword>
<dbReference type="InterPro" id="IPR011766">
    <property type="entry name" value="TPP_enzyme_TPP-bd"/>
</dbReference>
<comment type="cofactor">
    <cofactor evidence="1">
        <name>Mg(2+)</name>
        <dbReference type="ChEBI" id="CHEBI:18420"/>
    </cofactor>
</comment>
<dbReference type="Pfam" id="PF02775">
    <property type="entry name" value="TPP_enzyme_C"/>
    <property type="match status" value="1"/>
</dbReference>
<name>A0ABZ2J225_9CHLR</name>
<dbReference type="InterPro" id="IPR029061">
    <property type="entry name" value="THDP-binding"/>
</dbReference>
<keyword evidence="6" id="KW-0560">Oxidoreductase</keyword>
<dbReference type="CDD" id="cd03375">
    <property type="entry name" value="TPP_OGFOR"/>
    <property type="match status" value="1"/>
</dbReference>
<dbReference type="RefSeq" id="WP_338736983.1">
    <property type="nucleotide sequence ID" value="NZ_CP146612.1"/>
</dbReference>
<dbReference type="NCBIfam" id="TIGR02177">
    <property type="entry name" value="PorB_KorB"/>
    <property type="match status" value="1"/>
</dbReference>
<keyword evidence="13" id="KW-1185">Reference proteome</keyword>
<accession>A0ABZ2J225</accession>
<evidence type="ECO:0000256" key="7">
    <source>
        <dbReference type="ARBA" id="ARBA00023004"/>
    </source>
</evidence>
<dbReference type="Gene3D" id="3.40.50.970">
    <property type="match status" value="1"/>
</dbReference>
<keyword evidence="7" id="KW-0408">Iron</keyword>
<evidence type="ECO:0000259" key="11">
    <source>
        <dbReference type="Pfam" id="PF12367"/>
    </source>
</evidence>
<dbReference type="InterPro" id="IPR051457">
    <property type="entry name" value="2-oxoacid:Fd_oxidoreductase"/>
</dbReference>
<dbReference type="PANTHER" id="PTHR48084:SF4">
    <property type="entry name" value="2-OXOGLUTARATE OXIDOREDUCTASE SUBUNIT KORB"/>
    <property type="match status" value="1"/>
</dbReference>